<dbReference type="EMBL" id="JAWNGG020000080">
    <property type="protein sequence ID" value="KAK9303350.1"/>
    <property type="molecule type" value="Genomic_DNA"/>
</dbReference>
<dbReference type="AlphaFoldDB" id="A0AAW1A011"/>
<name>A0AAW1A011_9HYME</name>
<organism evidence="2 3">
    <name type="scientific">Tetragonisca angustula</name>
    <dbReference type="NCBI Taxonomy" id="166442"/>
    <lineage>
        <taxon>Eukaryota</taxon>
        <taxon>Metazoa</taxon>
        <taxon>Ecdysozoa</taxon>
        <taxon>Arthropoda</taxon>
        <taxon>Hexapoda</taxon>
        <taxon>Insecta</taxon>
        <taxon>Pterygota</taxon>
        <taxon>Neoptera</taxon>
        <taxon>Endopterygota</taxon>
        <taxon>Hymenoptera</taxon>
        <taxon>Apocrita</taxon>
        <taxon>Aculeata</taxon>
        <taxon>Apoidea</taxon>
        <taxon>Anthophila</taxon>
        <taxon>Apidae</taxon>
        <taxon>Tetragonisca</taxon>
    </lineage>
</organism>
<dbReference type="Proteomes" id="UP001432146">
    <property type="component" value="Unassembled WGS sequence"/>
</dbReference>
<evidence type="ECO:0000256" key="1">
    <source>
        <dbReference type="SAM" id="MobiDB-lite"/>
    </source>
</evidence>
<accession>A0AAW1A011</accession>
<keyword evidence="3" id="KW-1185">Reference proteome</keyword>
<sequence>MKERGNVLSLRNVATLPWKLEVEFDDTLTCKLYSQLSFSKEDDKFVAPPTSPVESFKYAPLTKFRKYCPFIPPRDYNDPSPLRDNSNVVKSSPVELHACTRNSISPKEVATLDDQDSSITEHREKEKLKFTEGCCATKFHSKGSTILENGIVDTNENERSKVRRDSSLGRLPERNKGERERRYRRENAQGRGFNKFSLNNVVDKQSKRRFDLQPGLRTIYRPFVENSRSMLTEVDRIQLASRKTVDSGRRLVEQKLQLALLTNRSSDNFCFGDSTSNSRNHEKYTFLGERNVPWNYKRVVRLRSTANLLDFSNRWTKESASSPKSRFESNLREKDSRQLLDTLSF</sequence>
<comment type="caution">
    <text evidence="2">The sequence shown here is derived from an EMBL/GenBank/DDBJ whole genome shotgun (WGS) entry which is preliminary data.</text>
</comment>
<reference evidence="2 3" key="1">
    <citation type="submission" date="2024-05" db="EMBL/GenBank/DDBJ databases">
        <title>The nuclear and mitochondrial genome assemblies of Tetragonisca angustula (Apidae: Meliponini), a tiny yet remarkable pollinator in the Neotropics.</title>
        <authorList>
            <person name="Ferrari R."/>
            <person name="Ricardo P.C."/>
            <person name="Dias F.C."/>
            <person name="Araujo N.S."/>
            <person name="Soares D.O."/>
            <person name="Zhou Q.-S."/>
            <person name="Zhu C.-D."/>
            <person name="Coutinho L."/>
            <person name="Airas M.C."/>
            <person name="Batista T.M."/>
        </authorList>
    </citation>
    <scope>NUCLEOTIDE SEQUENCE [LARGE SCALE GENOMIC DNA]</scope>
    <source>
        <strain evidence="2">ASF017062</strain>
        <tissue evidence="2">Abdomen</tissue>
    </source>
</reference>
<feature type="compositionally biased region" description="Basic and acidic residues" evidence="1">
    <location>
        <begin position="157"/>
        <end position="188"/>
    </location>
</feature>
<evidence type="ECO:0000313" key="2">
    <source>
        <dbReference type="EMBL" id="KAK9303350.1"/>
    </source>
</evidence>
<feature type="region of interest" description="Disordered" evidence="1">
    <location>
        <begin position="157"/>
        <end position="190"/>
    </location>
</feature>
<protein>
    <submittedName>
        <fullName evidence="2">Uncharacterized protein</fullName>
    </submittedName>
</protein>
<gene>
    <name evidence="2" type="ORF">QLX08_004939</name>
</gene>
<evidence type="ECO:0000313" key="3">
    <source>
        <dbReference type="Proteomes" id="UP001432146"/>
    </source>
</evidence>
<proteinExistence type="predicted"/>